<dbReference type="Gene3D" id="2.60.40.1180">
    <property type="entry name" value="Golgi alpha-mannosidase II"/>
    <property type="match status" value="1"/>
</dbReference>
<dbReference type="SUPFAM" id="SSF88713">
    <property type="entry name" value="Glycoside hydrolase/deacetylase"/>
    <property type="match status" value="1"/>
</dbReference>
<evidence type="ECO:0008006" key="11">
    <source>
        <dbReference type="Google" id="ProtNLM"/>
    </source>
</evidence>
<dbReference type="Pfam" id="PF01074">
    <property type="entry name" value="Glyco_hydro_38N"/>
    <property type="match status" value="1"/>
</dbReference>
<evidence type="ECO:0000313" key="9">
    <source>
        <dbReference type="EMBL" id="MEQ2215626.1"/>
    </source>
</evidence>
<keyword evidence="5" id="KW-0862">Zinc</keyword>
<dbReference type="Gene3D" id="1.20.1270.50">
    <property type="entry name" value="Glycoside hydrolase family 38, central domain"/>
    <property type="match status" value="1"/>
</dbReference>
<dbReference type="SUPFAM" id="SSF88688">
    <property type="entry name" value="Families 57/38 glycoside transferase middle domain"/>
    <property type="match status" value="1"/>
</dbReference>
<dbReference type="SUPFAM" id="SSF74650">
    <property type="entry name" value="Galactose mutarotase-like"/>
    <property type="match status" value="1"/>
</dbReference>
<dbReference type="EMBL" id="JAHRIN010068573">
    <property type="protein sequence ID" value="MEQ2215626.1"/>
    <property type="molecule type" value="Genomic_DNA"/>
</dbReference>
<keyword evidence="6" id="KW-0326">Glycosidase</keyword>
<dbReference type="InterPro" id="IPR000602">
    <property type="entry name" value="Glyco_hydro_38_N"/>
</dbReference>
<gene>
    <name evidence="9" type="ORF">XENOCAPTIV_003458</name>
</gene>
<dbReference type="InterPro" id="IPR013780">
    <property type="entry name" value="Glyco_hydro_b"/>
</dbReference>
<dbReference type="InterPro" id="IPR028995">
    <property type="entry name" value="Glyco_hydro_57/38_cen_sf"/>
</dbReference>
<accession>A0ABV0S5F0</accession>
<dbReference type="InterPro" id="IPR050843">
    <property type="entry name" value="Glycosyl_Hydrlase_38"/>
</dbReference>
<evidence type="ECO:0000256" key="5">
    <source>
        <dbReference type="ARBA" id="ARBA00022833"/>
    </source>
</evidence>
<dbReference type="InterPro" id="IPR011682">
    <property type="entry name" value="Glyco_hydro_38_C"/>
</dbReference>
<evidence type="ECO:0000259" key="8">
    <source>
        <dbReference type="Pfam" id="PF07748"/>
    </source>
</evidence>
<sequence>GHGFLYETFGVRPQFSWHVDPFGASATTPVLFALAGFNAHLISRIDYDLKDSMQKKKVLQDSSPTALHLIYHFPTGILSGFYWNGVALFPDPPKDGLYPNMSLPVTKETVRPYAETMVENIKQRAAWFRTNHVLWPWVQHHDGITGTESPKVVEMYVQHLMQAMMGAEELLAALFLLPHNLGVSGVPSRSFQRKGADQAPEQHVIIYNPLAWNITTIVNITVTFQSAAIYDDDGQPVPAQLGGLQHRKYSVQFSEAACSEKSKCEHTYEAQGVVFERRRVKDWGKTGRWLLPVLNDCYKLIKEQRRIRMRQDFWEYDANGDVKAGPISDNYIFSANGSAVRAYKAVEMEIIPGKVLTEIRQRFYREDGDKDYAYSITTRVPEYSETGLPCHRLEQTYSLGPLRLNTEVVLRTSSSLKNNKTLYSDDNGYQMMKRTYKKFTNNTLARNYFPMVRTAYIEDDLSRLVLLSDRAHGVSSQAGGQLEVIKQNTNEHLLYDLRHRCVVRKYFCSQVMLHRRLWNNLQWNLGYNLTLNDSSVVTPTLWMMLGSVSATSKLYQTGAVELQHRPVVMLIDQPSKYLHTKERPEERLLTCRY</sequence>
<reference evidence="9 10" key="1">
    <citation type="submission" date="2021-06" db="EMBL/GenBank/DDBJ databases">
        <authorList>
            <person name="Palmer J.M."/>
        </authorList>
    </citation>
    <scope>NUCLEOTIDE SEQUENCE [LARGE SCALE GENOMIC DNA]</scope>
    <source>
        <strain evidence="9 10">XC_2019</strain>
        <tissue evidence="9">Muscle</tissue>
    </source>
</reference>
<dbReference type="Proteomes" id="UP001434883">
    <property type="component" value="Unassembled WGS sequence"/>
</dbReference>
<evidence type="ECO:0000256" key="3">
    <source>
        <dbReference type="ARBA" id="ARBA00022723"/>
    </source>
</evidence>
<keyword evidence="10" id="KW-1185">Reference proteome</keyword>
<dbReference type="PANTHER" id="PTHR11607">
    <property type="entry name" value="ALPHA-MANNOSIDASE"/>
    <property type="match status" value="1"/>
</dbReference>
<dbReference type="InterPro" id="IPR027291">
    <property type="entry name" value="Glyco_hydro_38_N_sf"/>
</dbReference>
<keyword evidence="4" id="KW-0378">Hydrolase</keyword>
<dbReference type="Gene3D" id="2.70.98.30">
    <property type="entry name" value="Golgi alpha-mannosidase II, domain 4"/>
    <property type="match status" value="1"/>
</dbReference>
<feature type="non-terminal residue" evidence="9">
    <location>
        <position position="1"/>
    </location>
</feature>
<dbReference type="InterPro" id="IPR037094">
    <property type="entry name" value="Glyco_hydro_38_cen_sf"/>
</dbReference>
<comment type="similarity">
    <text evidence="2">Belongs to the glycosyl hydrolase 38 family.</text>
</comment>
<protein>
    <recommendedName>
        <fullName evidence="11">Alpha-mannosidase</fullName>
    </recommendedName>
</protein>
<feature type="domain" description="Glycoside hydrolase family 38 N-terminal" evidence="7">
    <location>
        <begin position="1"/>
        <end position="143"/>
    </location>
</feature>
<comment type="caution">
    <text evidence="9">The sequence shown here is derived from an EMBL/GenBank/DDBJ whole genome shotgun (WGS) entry which is preliminary data.</text>
</comment>
<evidence type="ECO:0000256" key="6">
    <source>
        <dbReference type="ARBA" id="ARBA00023295"/>
    </source>
</evidence>
<evidence type="ECO:0000256" key="4">
    <source>
        <dbReference type="ARBA" id="ARBA00022801"/>
    </source>
</evidence>
<name>A0ABV0S5F0_9TELE</name>
<dbReference type="InterPro" id="IPR011330">
    <property type="entry name" value="Glyco_hydro/deAcase_b/a-brl"/>
</dbReference>
<organism evidence="9 10">
    <name type="scientific">Xenoophorus captivus</name>
    <dbReference type="NCBI Taxonomy" id="1517983"/>
    <lineage>
        <taxon>Eukaryota</taxon>
        <taxon>Metazoa</taxon>
        <taxon>Chordata</taxon>
        <taxon>Craniata</taxon>
        <taxon>Vertebrata</taxon>
        <taxon>Euteleostomi</taxon>
        <taxon>Actinopterygii</taxon>
        <taxon>Neopterygii</taxon>
        <taxon>Teleostei</taxon>
        <taxon>Neoteleostei</taxon>
        <taxon>Acanthomorphata</taxon>
        <taxon>Ovalentaria</taxon>
        <taxon>Atherinomorphae</taxon>
        <taxon>Cyprinodontiformes</taxon>
        <taxon>Goodeidae</taxon>
        <taxon>Xenoophorus</taxon>
    </lineage>
</organism>
<proteinExistence type="inferred from homology"/>
<evidence type="ECO:0000256" key="2">
    <source>
        <dbReference type="ARBA" id="ARBA00009792"/>
    </source>
</evidence>
<feature type="domain" description="Glycosyl hydrolase family 38 C-terminal" evidence="8">
    <location>
        <begin position="309"/>
        <end position="484"/>
    </location>
</feature>
<dbReference type="Pfam" id="PF07748">
    <property type="entry name" value="Glyco_hydro_38C"/>
    <property type="match status" value="1"/>
</dbReference>
<evidence type="ECO:0000259" key="7">
    <source>
        <dbReference type="Pfam" id="PF01074"/>
    </source>
</evidence>
<comment type="cofactor">
    <cofactor evidence="1">
        <name>Zn(2+)</name>
        <dbReference type="ChEBI" id="CHEBI:29105"/>
    </cofactor>
</comment>
<dbReference type="InterPro" id="IPR011013">
    <property type="entry name" value="Gal_mutarotase_sf_dom"/>
</dbReference>
<evidence type="ECO:0000256" key="1">
    <source>
        <dbReference type="ARBA" id="ARBA00001947"/>
    </source>
</evidence>
<dbReference type="Gene3D" id="3.20.110.10">
    <property type="entry name" value="Glycoside hydrolase 38, N terminal domain"/>
    <property type="match status" value="1"/>
</dbReference>
<evidence type="ECO:0000313" key="10">
    <source>
        <dbReference type="Proteomes" id="UP001434883"/>
    </source>
</evidence>
<dbReference type="PANTHER" id="PTHR11607:SF28">
    <property type="entry name" value="EPIDIDYMIS-SPECIFIC ALPHA-MANNOSIDASE"/>
    <property type="match status" value="1"/>
</dbReference>
<keyword evidence="3" id="KW-0479">Metal-binding</keyword>